<dbReference type="EMBL" id="DQTV01000033">
    <property type="protein sequence ID" value="HIP56726.1"/>
    <property type="molecule type" value="Genomic_DNA"/>
</dbReference>
<organism evidence="2 3">
    <name type="scientific">Ignisphaera aggregans</name>
    <dbReference type="NCBI Taxonomy" id="334771"/>
    <lineage>
        <taxon>Archaea</taxon>
        <taxon>Thermoproteota</taxon>
        <taxon>Thermoprotei</taxon>
        <taxon>Desulfurococcales</taxon>
        <taxon>Desulfurococcaceae</taxon>
        <taxon>Ignisphaera</taxon>
    </lineage>
</organism>
<evidence type="ECO:0000313" key="3">
    <source>
        <dbReference type="Proteomes" id="UP000605805"/>
    </source>
</evidence>
<feature type="transmembrane region" description="Helical" evidence="1">
    <location>
        <begin position="41"/>
        <end position="60"/>
    </location>
</feature>
<dbReference type="Proteomes" id="UP000605805">
    <property type="component" value="Unassembled WGS sequence"/>
</dbReference>
<keyword evidence="1" id="KW-0472">Membrane</keyword>
<name>A0A832YXD6_9CREN</name>
<keyword evidence="1" id="KW-1133">Transmembrane helix</keyword>
<comment type="caution">
    <text evidence="2">The sequence shown here is derived from an EMBL/GenBank/DDBJ whole genome shotgun (WGS) entry which is preliminary data.</text>
</comment>
<protein>
    <submittedName>
        <fullName evidence="2">Uncharacterized protein</fullName>
    </submittedName>
</protein>
<reference evidence="2" key="1">
    <citation type="journal article" date="2020" name="ISME J.">
        <title>Gammaproteobacteria mediating utilization of methyl-, sulfur- and petroleum organic compounds in deep ocean hydrothermal plumes.</title>
        <authorList>
            <person name="Zhou Z."/>
            <person name="Liu Y."/>
            <person name="Pan J."/>
            <person name="Cron B.R."/>
            <person name="Toner B.M."/>
            <person name="Anantharaman K."/>
            <person name="Breier J.A."/>
            <person name="Dick G.J."/>
            <person name="Li M."/>
        </authorList>
    </citation>
    <scope>NUCLEOTIDE SEQUENCE</scope>
    <source>
        <strain evidence="2">SZUA-1435</strain>
    </source>
</reference>
<gene>
    <name evidence="2" type="ORF">EYH02_01440</name>
</gene>
<feature type="non-terminal residue" evidence="2">
    <location>
        <position position="76"/>
    </location>
</feature>
<dbReference type="AlphaFoldDB" id="A0A832YXD6"/>
<accession>A0A832YXD6</accession>
<keyword evidence="1" id="KW-0812">Transmembrane</keyword>
<sequence length="76" mass="8180">MCKPLRLLRLQANSITVLSVEAGLLDVYGLAVAFHTKRSDIIALAILTLIATRIVFSYALRGPCQALAVPIVMTLA</sequence>
<feature type="transmembrane region" description="Helical" evidence="1">
    <location>
        <begin position="12"/>
        <end position="35"/>
    </location>
</feature>
<evidence type="ECO:0000313" key="2">
    <source>
        <dbReference type="EMBL" id="HIP56726.1"/>
    </source>
</evidence>
<proteinExistence type="predicted"/>
<evidence type="ECO:0000256" key="1">
    <source>
        <dbReference type="SAM" id="Phobius"/>
    </source>
</evidence>